<keyword evidence="2" id="KW-1185">Reference proteome</keyword>
<dbReference type="Proteomes" id="UP000594638">
    <property type="component" value="Unassembled WGS sequence"/>
</dbReference>
<gene>
    <name evidence="1" type="ORF">OLEA9_A019681</name>
</gene>
<dbReference type="AlphaFoldDB" id="A0A8S0S8C8"/>
<protein>
    <submittedName>
        <fullName evidence="1">Uncharacterized protein</fullName>
    </submittedName>
</protein>
<dbReference type="Gramene" id="OE9A019681T1">
    <property type="protein sequence ID" value="OE9A019681C1"/>
    <property type="gene ID" value="OE9A019681"/>
</dbReference>
<reference evidence="1 2" key="1">
    <citation type="submission" date="2019-12" db="EMBL/GenBank/DDBJ databases">
        <authorList>
            <person name="Alioto T."/>
            <person name="Alioto T."/>
            <person name="Gomez Garrido J."/>
        </authorList>
    </citation>
    <scope>NUCLEOTIDE SEQUENCE [LARGE SCALE GENOMIC DNA]</scope>
</reference>
<proteinExistence type="predicted"/>
<accession>A0A8S0S8C8</accession>
<evidence type="ECO:0000313" key="1">
    <source>
        <dbReference type="EMBL" id="CAA2988017.1"/>
    </source>
</evidence>
<evidence type="ECO:0000313" key="2">
    <source>
        <dbReference type="Proteomes" id="UP000594638"/>
    </source>
</evidence>
<organism evidence="1 2">
    <name type="scientific">Olea europaea subsp. europaea</name>
    <dbReference type="NCBI Taxonomy" id="158383"/>
    <lineage>
        <taxon>Eukaryota</taxon>
        <taxon>Viridiplantae</taxon>
        <taxon>Streptophyta</taxon>
        <taxon>Embryophyta</taxon>
        <taxon>Tracheophyta</taxon>
        <taxon>Spermatophyta</taxon>
        <taxon>Magnoliopsida</taxon>
        <taxon>eudicotyledons</taxon>
        <taxon>Gunneridae</taxon>
        <taxon>Pentapetalae</taxon>
        <taxon>asterids</taxon>
        <taxon>lamiids</taxon>
        <taxon>Lamiales</taxon>
        <taxon>Oleaceae</taxon>
        <taxon>Oleeae</taxon>
        <taxon>Olea</taxon>
    </lineage>
</organism>
<dbReference type="EMBL" id="CACTIH010003962">
    <property type="protein sequence ID" value="CAA2988017.1"/>
    <property type="molecule type" value="Genomic_DNA"/>
</dbReference>
<comment type="caution">
    <text evidence="1">The sequence shown here is derived from an EMBL/GenBank/DDBJ whole genome shotgun (WGS) entry which is preliminary data.</text>
</comment>
<sequence length="130" mass="14297">MPRQLPTRVVRGRKAQLCVLAQYGNLIRGGLVVKLFPQTRPSCQVFDILLSIYDNICSNSDNSEPNTKLPRAVMAIDLLQQQSCLSLILIPMPIAGASAGVSLSSTIVRRETCPDWHKAPKFTGMRATCK</sequence>
<name>A0A8S0S8C8_OLEEU</name>